<dbReference type="PATRIC" id="fig|1280947.3.peg.2086"/>
<dbReference type="CDD" id="cd05154">
    <property type="entry name" value="ACAD10_11_N-like"/>
    <property type="match status" value="1"/>
</dbReference>
<organism evidence="2 3">
    <name type="scientific">Hyphomonas chukchiensis</name>
    <dbReference type="NCBI Taxonomy" id="1280947"/>
    <lineage>
        <taxon>Bacteria</taxon>
        <taxon>Pseudomonadati</taxon>
        <taxon>Pseudomonadota</taxon>
        <taxon>Alphaproteobacteria</taxon>
        <taxon>Hyphomonadales</taxon>
        <taxon>Hyphomonadaceae</taxon>
        <taxon>Hyphomonas</taxon>
    </lineage>
</organism>
<feature type="domain" description="Aminoglycoside phosphotransferase" evidence="1">
    <location>
        <begin position="80"/>
        <end position="279"/>
    </location>
</feature>
<sequence length="368" mass="41582">MDAAQISSGIVEHSRQARFSGTSPELWRKRLETLIAAQPAVSGPIRVQDVKPVAEAAGGSNGTLLFRASYRADGQLVEKAFVLRFLPTSGLFHHYDVKEQFDLQRSLESTSVPVASQVWLDEKGKYLERPGYVMERVEGTSSPMAWMTSGIIHDASPSDRRKMSLAYLSALADIHAVDWKALGLHWLEERATGTRPIERETNWYWDALVWSKNAEYIRMFEPIRNWLIANEPDDLEIVLCHGDANYGNYLFKGSTVTAVLDWEMSFLGTRECDVAFMYIGDQILLDGVPVPEGCLSYEERKAEYEQMTGHKLQHLAYFELFVAYRLGIINVLAMNHFPPEVLETFGPVMRRGPAICRARAEALGVELY</sequence>
<dbReference type="InterPro" id="IPR041726">
    <property type="entry name" value="ACAD10_11_N"/>
</dbReference>
<dbReference type="PANTHER" id="PTHR21310:SF40">
    <property type="entry name" value="AMINOGLYCOSIDE PHOSPHOTRANSFERASE DOMAIN-CONTAINING PROTEIN-RELATED"/>
    <property type="match status" value="1"/>
</dbReference>
<evidence type="ECO:0000313" key="2">
    <source>
        <dbReference type="EMBL" id="KCZ57434.1"/>
    </source>
</evidence>
<proteinExistence type="predicted"/>
<dbReference type="PANTHER" id="PTHR21310">
    <property type="entry name" value="AMINOGLYCOSIDE PHOSPHOTRANSFERASE-RELATED-RELATED"/>
    <property type="match status" value="1"/>
</dbReference>
<dbReference type="Gene3D" id="3.30.200.20">
    <property type="entry name" value="Phosphorylase Kinase, domain 1"/>
    <property type="match status" value="1"/>
</dbReference>
<dbReference type="OrthoDB" id="3806873at2"/>
<dbReference type="EMBL" id="AWFG01000030">
    <property type="protein sequence ID" value="KCZ57434.1"/>
    <property type="molecule type" value="Genomic_DNA"/>
</dbReference>
<comment type="caution">
    <text evidence="2">The sequence shown here is derived from an EMBL/GenBank/DDBJ whole genome shotgun (WGS) entry which is preliminary data.</text>
</comment>
<dbReference type="Pfam" id="PF01636">
    <property type="entry name" value="APH"/>
    <property type="match status" value="1"/>
</dbReference>
<evidence type="ECO:0000313" key="3">
    <source>
        <dbReference type="Proteomes" id="UP000027190"/>
    </source>
</evidence>
<dbReference type="InterPro" id="IPR051678">
    <property type="entry name" value="AGP_Transferase"/>
</dbReference>
<dbReference type="STRING" id="1280947.HY30_04500"/>
<dbReference type="AlphaFoldDB" id="A0A062ULG1"/>
<dbReference type="Proteomes" id="UP000027190">
    <property type="component" value="Unassembled WGS sequence"/>
</dbReference>
<dbReference type="Gene3D" id="3.90.1200.10">
    <property type="match status" value="1"/>
</dbReference>
<dbReference type="RefSeq" id="WP_034740006.1">
    <property type="nucleotide sequence ID" value="NZ_AWFG01000030.1"/>
</dbReference>
<accession>A0A062ULG1</accession>
<dbReference type="SUPFAM" id="SSF56112">
    <property type="entry name" value="Protein kinase-like (PK-like)"/>
    <property type="match status" value="1"/>
</dbReference>
<name>A0A062ULG1_9PROT</name>
<gene>
    <name evidence="2" type="ORF">HY30_04500</name>
</gene>
<dbReference type="eggNOG" id="COG3173">
    <property type="taxonomic scope" value="Bacteria"/>
</dbReference>
<protein>
    <recommendedName>
        <fullName evidence="1">Aminoglycoside phosphotransferase domain-containing protein</fullName>
    </recommendedName>
</protein>
<dbReference type="InterPro" id="IPR011009">
    <property type="entry name" value="Kinase-like_dom_sf"/>
</dbReference>
<keyword evidence="3" id="KW-1185">Reference proteome</keyword>
<evidence type="ECO:0000259" key="1">
    <source>
        <dbReference type="Pfam" id="PF01636"/>
    </source>
</evidence>
<reference evidence="2 3" key="1">
    <citation type="journal article" date="2014" name="Antonie Van Leeuwenhoek">
        <title>Hyphomonas beringensis sp. nov. and Hyphomonas chukchiensis sp. nov., isolated from surface seawater of the Bering Sea and Chukchi Sea.</title>
        <authorList>
            <person name="Li C."/>
            <person name="Lai Q."/>
            <person name="Li G."/>
            <person name="Dong C."/>
            <person name="Wang J."/>
            <person name="Liao Y."/>
            <person name="Shao Z."/>
        </authorList>
    </citation>
    <scope>NUCLEOTIDE SEQUENCE [LARGE SCALE GENOMIC DNA]</scope>
    <source>
        <strain evidence="2 3">BH-BN04-4</strain>
    </source>
</reference>
<dbReference type="InterPro" id="IPR002575">
    <property type="entry name" value="Aminoglycoside_PTrfase"/>
</dbReference>